<dbReference type="InterPro" id="IPR013431">
    <property type="entry name" value="Delta_60_rpt"/>
</dbReference>
<gene>
    <name evidence="8" type="ORF">KG104_05130</name>
</gene>
<dbReference type="SMART" id="SM00060">
    <property type="entry name" value="FN3"/>
    <property type="match status" value="2"/>
</dbReference>
<evidence type="ECO:0000256" key="1">
    <source>
        <dbReference type="ARBA" id="ARBA00004613"/>
    </source>
</evidence>
<dbReference type="PROSITE" id="PS50853">
    <property type="entry name" value="FN3"/>
    <property type="match status" value="2"/>
</dbReference>
<dbReference type="Proteomes" id="UP000680588">
    <property type="component" value="Chromosome"/>
</dbReference>
<evidence type="ECO:0000313" key="8">
    <source>
        <dbReference type="EMBL" id="QWQ37153.1"/>
    </source>
</evidence>
<dbReference type="AlphaFoldDB" id="A0A975S7B7"/>
<proteinExistence type="predicted"/>
<evidence type="ECO:0000256" key="3">
    <source>
        <dbReference type="ARBA" id="ARBA00022729"/>
    </source>
</evidence>
<dbReference type="GO" id="GO:0000272">
    <property type="term" value="P:polysaccharide catabolic process"/>
    <property type="evidence" value="ECO:0007669"/>
    <property type="project" value="UniProtKB-KW"/>
</dbReference>
<dbReference type="InterPro" id="IPR013320">
    <property type="entry name" value="ConA-like_dom_sf"/>
</dbReference>
<dbReference type="InterPro" id="IPR055372">
    <property type="entry name" value="CBM96"/>
</dbReference>
<keyword evidence="2" id="KW-0964">Secreted</keyword>
<keyword evidence="9" id="KW-1185">Reference proteome</keyword>
<sequence length="1035" mass="105501">MHKKIAAMCSAAGLAAAALIALAAPASALSPGVAFSAVALPTWQTNGIAWAMAEANGVMYVGGTFTQVRPPGTTAGSSQSQAAVNFAAFDAYTGSPTSCALSFTGGTGATVRAMDVSPDGSKLYVGGNFTSVNGVTANRLAAINLPGCTVDTTFRPGTVSSTVRAIAATADAVYFGGDFNTVNGTSRSRFAAVNTAGTLLPWAPAADGVGRALDVPDGRSEVLLAGDFSTVNGTESRAMAVVDKSSGATMRAYPAADYIPTSAVVKDITSDGTSFYVAGEGMGGRSFDGRARLSLSGNYEQIWKDSCQGATQAVLPYKDVLYSGHHVHDCSGMNGFADGTRKHLSAQDIDNPYPFLGWSPDTNDGTGEGLGPRALAVTDKGTGDVLWVAGEFTTTNGTAQQGLTRFGPGPASAAPGTPANVSAVSLAAGQNQIRWTQGVDNDDSGLTYSVYRNGSSTALGTVSGNSTWFDTPQLSFTDRTASPGTAYSYRVQASDGTNTSALSGQVHLTTATTTQAYPKAVLDDGASTYWRLDDSRATAPADSSPGNNRGVAFGGPLLAGAPGAVQGSTAGLFDGVDDQVSGQQRYPAPTTFSAEVWFKTDTVKGGQIMGFASGQPDRKGTRNSTGTVDRHLYMTTTGALVYAVLDDANERVAVTTAGTFNNNAWHHAVVTQTPAGATLYVDGKAVGSSRTAAAQTYIGSWRVGGDSLPAVAANPTIPGFPARTVPNYFAGAIDEFSAYPTALSAGQVEQHFTAGGGIPAPVPVPDTAAPDKVTGAAAAVSGATTTLSWNASADNVAVTGYRVHRSTAEGFTPSDATLLTTTAASVLSHSDADLAAGTYYYRVVAIDAAGNTGTASDQVTATVAGAPPAEPVTLSLTPDADTYVNQGAPNSTHGSAVSMASRGSLAYTSYLRFTPGTEVPAGMRLLSATLRLYTTSESYGGSADQHTVQGVTGSWTEAGTTYNTRPSLGSGALGTLSPVAANSPYTVDLDPAAVSAMLSQSVDLGITSVGSDNAWFYTKEASSTRRPVLTLVFGP</sequence>
<dbReference type="EMBL" id="CP076456">
    <property type="protein sequence ID" value="QWQ37153.1"/>
    <property type="molecule type" value="Genomic_DNA"/>
</dbReference>
<dbReference type="SUPFAM" id="SSF49899">
    <property type="entry name" value="Concanavalin A-like lectins/glucanases"/>
    <property type="match status" value="1"/>
</dbReference>
<dbReference type="Pfam" id="PF13385">
    <property type="entry name" value="Laminin_G_3"/>
    <property type="match status" value="1"/>
</dbReference>
<dbReference type="InterPro" id="IPR036116">
    <property type="entry name" value="FN3_sf"/>
</dbReference>
<dbReference type="Pfam" id="PF24517">
    <property type="entry name" value="CBM96"/>
    <property type="match status" value="1"/>
</dbReference>
<dbReference type="NCBIfam" id="NF033679">
    <property type="entry name" value="DNRLRE_dom"/>
    <property type="match status" value="1"/>
</dbReference>
<name>A0A975S7B7_9MICC</name>
<keyword evidence="5" id="KW-0624">Polysaccharide degradation</keyword>
<feature type="domain" description="Fibronectin type-III" evidence="7">
    <location>
        <begin position="769"/>
        <end position="869"/>
    </location>
</feature>
<evidence type="ECO:0000313" key="9">
    <source>
        <dbReference type="Proteomes" id="UP000680588"/>
    </source>
</evidence>
<dbReference type="InterPro" id="IPR003961">
    <property type="entry name" value="FN3_dom"/>
</dbReference>
<dbReference type="Pfam" id="PF17164">
    <property type="entry name" value="DUF5122"/>
    <property type="match status" value="1"/>
</dbReference>
<reference evidence="8" key="1">
    <citation type="submission" date="2021-06" db="EMBL/GenBank/DDBJ databases">
        <title>Novel species in genus Arthrobacter.</title>
        <authorList>
            <person name="Zhang G."/>
        </authorList>
    </citation>
    <scope>NUCLEOTIDE SEQUENCE</scope>
    <source>
        <strain evidence="8">Zg-ZUI122</strain>
    </source>
</reference>
<evidence type="ECO:0000256" key="5">
    <source>
        <dbReference type="ARBA" id="ARBA00023326"/>
    </source>
</evidence>
<accession>A0A975S7B7</accession>
<keyword evidence="4" id="KW-0326">Glycosidase</keyword>
<evidence type="ECO:0000256" key="6">
    <source>
        <dbReference type="SAM" id="SignalP"/>
    </source>
</evidence>
<dbReference type="SUPFAM" id="SSF50998">
    <property type="entry name" value="Quinoprotein alcohol dehydrogenase-like"/>
    <property type="match status" value="1"/>
</dbReference>
<dbReference type="InterPro" id="IPR013783">
    <property type="entry name" value="Ig-like_fold"/>
</dbReference>
<organism evidence="8 9">
    <name type="scientific">Arthrobacter sunyaminii</name>
    <dbReference type="NCBI Taxonomy" id="2816859"/>
    <lineage>
        <taxon>Bacteria</taxon>
        <taxon>Bacillati</taxon>
        <taxon>Actinomycetota</taxon>
        <taxon>Actinomycetes</taxon>
        <taxon>Micrococcales</taxon>
        <taxon>Micrococcaceae</taxon>
        <taxon>Arthrobacter</taxon>
    </lineage>
</organism>
<dbReference type="SUPFAM" id="SSF49265">
    <property type="entry name" value="Fibronectin type III"/>
    <property type="match status" value="2"/>
</dbReference>
<dbReference type="RefSeq" id="WP_207347462.1">
    <property type="nucleotide sequence ID" value="NZ_CP076456.1"/>
</dbReference>
<keyword evidence="4" id="KW-0378">Hydrolase</keyword>
<dbReference type="Gene3D" id="2.60.40.10">
    <property type="entry name" value="Immunoglobulins"/>
    <property type="match status" value="2"/>
</dbReference>
<keyword evidence="3 6" id="KW-0732">Signal</keyword>
<dbReference type="GO" id="GO:0016798">
    <property type="term" value="F:hydrolase activity, acting on glycosyl bonds"/>
    <property type="evidence" value="ECO:0007669"/>
    <property type="project" value="UniProtKB-KW"/>
</dbReference>
<keyword evidence="5" id="KW-0119">Carbohydrate metabolism</keyword>
<feature type="domain" description="Fibronectin type-III" evidence="7">
    <location>
        <begin position="414"/>
        <end position="513"/>
    </location>
</feature>
<evidence type="ECO:0000256" key="4">
    <source>
        <dbReference type="ARBA" id="ARBA00023295"/>
    </source>
</evidence>
<evidence type="ECO:0000259" key="7">
    <source>
        <dbReference type="PROSITE" id="PS50853"/>
    </source>
</evidence>
<dbReference type="InterPro" id="IPR011047">
    <property type="entry name" value="Quinoprotein_ADH-like_sf"/>
</dbReference>
<evidence type="ECO:0000256" key="2">
    <source>
        <dbReference type="ARBA" id="ARBA00022525"/>
    </source>
</evidence>
<comment type="subcellular location">
    <subcellularLocation>
        <location evidence="1">Secreted</location>
    </subcellularLocation>
</comment>
<dbReference type="Gene3D" id="2.60.120.200">
    <property type="match status" value="1"/>
</dbReference>
<dbReference type="GO" id="GO:0005576">
    <property type="term" value="C:extracellular region"/>
    <property type="evidence" value="ECO:0007669"/>
    <property type="project" value="UniProtKB-SubCell"/>
</dbReference>
<protein>
    <submittedName>
        <fullName evidence="8">DNRLRE domain-containing protein</fullName>
    </submittedName>
</protein>
<feature type="signal peptide" evidence="6">
    <location>
        <begin position="1"/>
        <end position="28"/>
    </location>
</feature>
<dbReference type="CDD" id="cd00063">
    <property type="entry name" value="FN3"/>
    <property type="match status" value="2"/>
</dbReference>
<dbReference type="KEGG" id="asun:KG104_05130"/>
<feature type="chain" id="PRO_5037906784" evidence="6">
    <location>
        <begin position="29"/>
        <end position="1035"/>
    </location>
</feature>